<evidence type="ECO:0000256" key="3">
    <source>
        <dbReference type="ARBA" id="ARBA00022989"/>
    </source>
</evidence>
<feature type="domain" description="Major facilitator superfamily (MFS) profile" evidence="6">
    <location>
        <begin position="210"/>
        <end position="387"/>
    </location>
</feature>
<feature type="transmembrane region" description="Helical" evidence="5">
    <location>
        <begin position="52"/>
        <end position="72"/>
    </location>
</feature>
<comment type="subcellular location">
    <subcellularLocation>
        <location evidence="1">Cell membrane</location>
        <topology evidence="1">Multi-pass membrane protein</topology>
    </subcellularLocation>
</comment>
<dbReference type="GO" id="GO:0022857">
    <property type="term" value="F:transmembrane transporter activity"/>
    <property type="evidence" value="ECO:0007669"/>
    <property type="project" value="InterPro"/>
</dbReference>
<feature type="transmembrane region" description="Helical" evidence="5">
    <location>
        <begin position="169"/>
        <end position="188"/>
    </location>
</feature>
<feature type="transmembrane region" description="Helical" evidence="5">
    <location>
        <begin position="208"/>
        <end position="226"/>
    </location>
</feature>
<accession>A0A840QEE2</accession>
<evidence type="ECO:0000313" key="8">
    <source>
        <dbReference type="Proteomes" id="UP000584374"/>
    </source>
</evidence>
<feature type="transmembrane region" description="Helical" evidence="5">
    <location>
        <begin position="12"/>
        <end position="32"/>
    </location>
</feature>
<comment type="caution">
    <text evidence="7">The sequence shown here is derived from an EMBL/GenBank/DDBJ whole genome shotgun (WGS) entry which is preliminary data.</text>
</comment>
<evidence type="ECO:0000256" key="5">
    <source>
        <dbReference type="SAM" id="Phobius"/>
    </source>
</evidence>
<dbReference type="AlphaFoldDB" id="A0A840QEE2"/>
<evidence type="ECO:0000259" key="6">
    <source>
        <dbReference type="PROSITE" id="PS50850"/>
    </source>
</evidence>
<dbReference type="InterPro" id="IPR020846">
    <property type="entry name" value="MFS_dom"/>
</dbReference>
<feature type="transmembrane region" description="Helical" evidence="5">
    <location>
        <begin position="246"/>
        <end position="266"/>
    </location>
</feature>
<dbReference type="InterPro" id="IPR011701">
    <property type="entry name" value="MFS"/>
</dbReference>
<dbReference type="EMBL" id="JACHIW010000002">
    <property type="protein sequence ID" value="MBB5158387.1"/>
    <property type="molecule type" value="Genomic_DNA"/>
</dbReference>
<organism evidence="7 8">
    <name type="scientific">Saccharopolyspora phatthalungensis</name>
    <dbReference type="NCBI Taxonomy" id="664693"/>
    <lineage>
        <taxon>Bacteria</taxon>
        <taxon>Bacillati</taxon>
        <taxon>Actinomycetota</taxon>
        <taxon>Actinomycetes</taxon>
        <taxon>Pseudonocardiales</taxon>
        <taxon>Pseudonocardiaceae</taxon>
        <taxon>Saccharopolyspora</taxon>
    </lineage>
</organism>
<keyword evidence="2 5" id="KW-0812">Transmembrane</keyword>
<proteinExistence type="predicted"/>
<evidence type="ECO:0000256" key="2">
    <source>
        <dbReference type="ARBA" id="ARBA00022692"/>
    </source>
</evidence>
<dbReference type="SUPFAM" id="SSF103473">
    <property type="entry name" value="MFS general substrate transporter"/>
    <property type="match status" value="1"/>
</dbReference>
<name>A0A840QEE2_9PSEU</name>
<gene>
    <name evidence="7" type="ORF">BJ970_005986</name>
</gene>
<sequence length="387" mass="39130">MSEVAAVRKPVAARLAVATLFLVNGAGFANVVPRYPELKDGLALSNAALGTTVAALALGSLVAGVLAAPILARWRSAGVAVCCSVVLAADLVAIGLAGQWWQLAAILFVAGAMDAIVDVAMNAHGLRVQRRYGRSIVNSFHGVWSVGAIIGGLAGSLAAGAALPVPLHLGIAALVLVAVVITSSRFLLPGHDNAERAGRARRTRPPFAMLLALLALGLLCAAAALAEDTAASWGAVYMRDSLGAAAAMAGLVFVALQAAQTTGRLFGDRLVERFGNRAVARSGGIMVLVGVGMALVWPSIPATLVGFALAGWGVATVIPAGFHAADELPGLSSGAGLAVVSWVYRLGVLAVPPVVGLLADAVSLRLGLVVVPFAGALIIVLASRLPR</sequence>
<reference evidence="7 8" key="1">
    <citation type="submission" date="2020-08" db="EMBL/GenBank/DDBJ databases">
        <title>Sequencing the genomes of 1000 actinobacteria strains.</title>
        <authorList>
            <person name="Klenk H.-P."/>
        </authorList>
    </citation>
    <scope>NUCLEOTIDE SEQUENCE [LARGE SCALE GENOMIC DNA]</scope>
    <source>
        <strain evidence="7 8">DSM 45584</strain>
    </source>
</reference>
<feature type="transmembrane region" description="Helical" evidence="5">
    <location>
        <begin position="79"/>
        <end position="97"/>
    </location>
</feature>
<dbReference type="Pfam" id="PF07690">
    <property type="entry name" value="MFS_1"/>
    <property type="match status" value="2"/>
</dbReference>
<feature type="transmembrane region" description="Helical" evidence="5">
    <location>
        <begin position="334"/>
        <end position="355"/>
    </location>
</feature>
<dbReference type="PANTHER" id="PTHR23514:SF13">
    <property type="entry name" value="INNER MEMBRANE PROTEIN YBJJ"/>
    <property type="match status" value="1"/>
</dbReference>
<keyword evidence="4 5" id="KW-0472">Membrane</keyword>
<dbReference type="RefSeq" id="WP_184730122.1">
    <property type="nucleotide sequence ID" value="NZ_JACHIW010000002.1"/>
</dbReference>
<protein>
    <submittedName>
        <fullName evidence="7">MFS family permease</fullName>
    </submittedName>
</protein>
<evidence type="ECO:0000256" key="1">
    <source>
        <dbReference type="ARBA" id="ARBA00004651"/>
    </source>
</evidence>
<dbReference type="GO" id="GO:0005886">
    <property type="term" value="C:plasma membrane"/>
    <property type="evidence" value="ECO:0007669"/>
    <property type="project" value="UniProtKB-SubCell"/>
</dbReference>
<dbReference type="InterPro" id="IPR051788">
    <property type="entry name" value="MFS_Transporter"/>
</dbReference>
<feature type="transmembrane region" description="Helical" evidence="5">
    <location>
        <begin position="361"/>
        <end position="382"/>
    </location>
</feature>
<dbReference type="Proteomes" id="UP000584374">
    <property type="component" value="Unassembled WGS sequence"/>
</dbReference>
<dbReference type="PANTHER" id="PTHR23514">
    <property type="entry name" value="BYPASS OF STOP CODON PROTEIN 6"/>
    <property type="match status" value="1"/>
</dbReference>
<feature type="transmembrane region" description="Helical" evidence="5">
    <location>
        <begin position="142"/>
        <end position="163"/>
    </location>
</feature>
<feature type="transmembrane region" description="Helical" evidence="5">
    <location>
        <begin position="103"/>
        <end position="121"/>
    </location>
</feature>
<dbReference type="Gene3D" id="1.20.1250.20">
    <property type="entry name" value="MFS general substrate transporter like domains"/>
    <property type="match status" value="2"/>
</dbReference>
<dbReference type="CDD" id="cd17393">
    <property type="entry name" value="MFS_MosC_like"/>
    <property type="match status" value="1"/>
</dbReference>
<dbReference type="InterPro" id="IPR036259">
    <property type="entry name" value="MFS_trans_sf"/>
</dbReference>
<keyword evidence="3 5" id="KW-1133">Transmembrane helix</keyword>
<feature type="transmembrane region" description="Helical" evidence="5">
    <location>
        <begin position="303"/>
        <end position="322"/>
    </location>
</feature>
<dbReference type="PROSITE" id="PS50850">
    <property type="entry name" value="MFS"/>
    <property type="match status" value="1"/>
</dbReference>
<keyword evidence="8" id="KW-1185">Reference proteome</keyword>
<evidence type="ECO:0000256" key="4">
    <source>
        <dbReference type="ARBA" id="ARBA00023136"/>
    </source>
</evidence>
<evidence type="ECO:0000313" key="7">
    <source>
        <dbReference type="EMBL" id="MBB5158387.1"/>
    </source>
</evidence>
<feature type="transmembrane region" description="Helical" evidence="5">
    <location>
        <begin position="278"/>
        <end position="297"/>
    </location>
</feature>